<evidence type="ECO:0000313" key="7">
    <source>
        <dbReference type="EMBL" id="CAB5227174.1"/>
    </source>
</evidence>
<evidence type="ECO:0000313" key="6">
    <source>
        <dbReference type="EMBL" id="CAB4217597.1"/>
    </source>
</evidence>
<dbReference type="EMBL" id="LR796850">
    <property type="protein sequence ID" value="CAB4170030.1"/>
    <property type="molecule type" value="Genomic_DNA"/>
</dbReference>
<evidence type="ECO:0000313" key="3">
    <source>
        <dbReference type="EMBL" id="CAB4183452.1"/>
    </source>
</evidence>
<accession>A0A6J5SH68</accession>
<evidence type="ECO:0000313" key="2">
    <source>
        <dbReference type="EMBL" id="CAB4176725.1"/>
    </source>
</evidence>
<evidence type="ECO:0000313" key="5">
    <source>
        <dbReference type="EMBL" id="CAB4213015.1"/>
    </source>
</evidence>
<gene>
    <name evidence="3" type="ORF">UFOVP1082_52</name>
    <name evidence="4" type="ORF">UFOVP1322_37</name>
    <name evidence="5" type="ORF">UFOVP1434_59</name>
    <name evidence="7" type="ORF">UFOVP1529_23</name>
    <name evidence="6" type="ORF">UFOVP1593_52</name>
    <name evidence="1" type="ORF">UFOVP906_30</name>
    <name evidence="2" type="ORF">UFOVP992_56</name>
</gene>
<evidence type="ECO:0000313" key="1">
    <source>
        <dbReference type="EMBL" id="CAB4170030.1"/>
    </source>
</evidence>
<evidence type="ECO:0000313" key="4">
    <source>
        <dbReference type="EMBL" id="CAB4197714.1"/>
    </source>
</evidence>
<dbReference type="EMBL" id="LR797035">
    <property type="protein sequence ID" value="CAB4183452.1"/>
    <property type="molecule type" value="Genomic_DNA"/>
</dbReference>
<proteinExistence type="predicted"/>
<reference evidence="5" key="1">
    <citation type="submission" date="2020-05" db="EMBL/GenBank/DDBJ databases">
        <authorList>
            <person name="Chiriac C."/>
            <person name="Salcher M."/>
            <person name="Ghai R."/>
            <person name="Kavagutti S V."/>
        </authorList>
    </citation>
    <scope>NUCLEOTIDE SEQUENCE</scope>
</reference>
<protein>
    <submittedName>
        <fullName evidence="5">Uncharacterized protein</fullName>
    </submittedName>
</protein>
<dbReference type="EMBL" id="LR798371">
    <property type="protein sequence ID" value="CAB5227174.1"/>
    <property type="molecule type" value="Genomic_DNA"/>
</dbReference>
<name>A0A6J5SH68_9CAUD</name>
<dbReference type="EMBL" id="LR796936">
    <property type="protein sequence ID" value="CAB4176725.1"/>
    <property type="molecule type" value="Genomic_DNA"/>
</dbReference>
<dbReference type="EMBL" id="LR797447">
    <property type="protein sequence ID" value="CAB4217597.1"/>
    <property type="molecule type" value="Genomic_DNA"/>
</dbReference>
<dbReference type="EMBL" id="LR797256">
    <property type="protein sequence ID" value="CAB4197714.1"/>
    <property type="molecule type" value="Genomic_DNA"/>
</dbReference>
<sequence length="75" mass="8072">MPNCYAAITSNNIVCGVYLWDGVTPWLPPPYQEYSDEGLPIGDPQPTTVVPNTEPSTAKPGDLYDPVTNTFTALG</sequence>
<dbReference type="EMBL" id="LR797385">
    <property type="protein sequence ID" value="CAB4213015.1"/>
    <property type="molecule type" value="Genomic_DNA"/>
</dbReference>
<organism evidence="5">
    <name type="scientific">uncultured Caudovirales phage</name>
    <dbReference type="NCBI Taxonomy" id="2100421"/>
    <lineage>
        <taxon>Viruses</taxon>
        <taxon>Duplodnaviria</taxon>
        <taxon>Heunggongvirae</taxon>
        <taxon>Uroviricota</taxon>
        <taxon>Caudoviricetes</taxon>
        <taxon>Peduoviridae</taxon>
        <taxon>Maltschvirus</taxon>
        <taxon>Maltschvirus maltsch</taxon>
    </lineage>
</organism>